<dbReference type="AlphaFoldDB" id="A0A1Y0B1N8"/>
<protein>
    <submittedName>
        <fullName evidence="1">Uncharacterized protein</fullName>
    </submittedName>
</protein>
<proteinExistence type="predicted"/>
<gene>
    <name evidence="1" type="ORF">AEK19_MT1151</name>
</gene>
<reference evidence="1" key="1">
    <citation type="submission" date="2017-03" db="EMBL/GenBank/DDBJ databases">
        <title>The mitochondrial genome of the carnivorous plant Utricularia reniformis (Lentibulariaceae): structure, comparative analysis and evolutionary landmarks.</title>
        <authorList>
            <person name="Silva S.R."/>
            <person name="Alvarenga D.O."/>
            <person name="Michael T.P."/>
            <person name="Miranda V.F.O."/>
            <person name="Varani A.M."/>
        </authorList>
    </citation>
    <scope>NUCLEOTIDE SEQUENCE</scope>
</reference>
<organism evidence="1">
    <name type="scientific">Utricularia reniformis</name>
    <dbReference type="NCBI Taxonomy" id="192314"/>
    <lineage>
        <taxon>Eukaryota</taxon>
        <taxon>Viridiplantae</taxon>
        <taxon>Streptophyta</taxon>
        <taxon>Embryophyta</taxon>
        <taxon>Tracheophyta</taxon>
        <taxon>Spermatophyta</taxon>
        <taxon>Magnoliopsida</taxon>
        <taxon>eudicotyledons</taxon>
        <taxon>Gunneridae</taxon>
        <taxon>Pentapetalae</taxon>
        <taxon>asterids</taxon>
        <taxon>lamiids</taxon>
        <taxon>Lamiales</taxon>
        <taxon>Lentibulariaceae</taxon>
        <taxon>Utricularia</taxon>
    </lineage>
</organism>
<keyword evidence="1" id="KW-0496">Mitochondrion</keyword>
<accession>A0A1Y0B1N8</accession>
<sequence>MLWKRAAFGSSYWYRPTSLVPDGQIGMNILKREGILSKKR</sequence>
<name>A0A1Y0B1N8_9LAMI</name>
<dbReference type="EMBL" id="KY774314">
    <property type="protein sequence ID" value="ART31365.1"/>
    <property type="molecule type" value="Genomic_DNA"/>
</dbReference>
<evidence type="ECO:0000313" key="1">
    <source>
        <dbReference type="EMBL" id="ART31365.1"/>
    </source>
</evidence>
<geneLocation type="mitochondrion" evidence="1"/>